<accession>A0A3S2UXV0</accession>
<dbReference type="SUPFAM" id="SSF52172">
    <property type="entry name" value="CheY-like"/>
    <property type="match status" value="2"/>
</dbReference>
<dbReference type="SUPFAM" id="SSF47226">
    <property type="entry name" value="Histidine-containing phosphotransfer domain, HPT domain"/>
    <property type="match status" value="1"/>
</dbReference>
<dbReference type="InterPro" id="IPR003594">
    <property type="entry name" value="HATPase_dom"/>
</dbReference>
<dbReference type="SMART" id="SM00387">
    <property type="entry name" value="HATPase_c"/>
    <property type="match status" value="1"/>
</dbReference>
<keyword evidence="4" id="KW-0808">Transferase</keyword>
<dbReference type="InterPro" id="IPR004358">
    <property type="entry name" value="Sig_transdc_His_kin-like_C"/>
</dbReference>
<keyword evidence="24" id="KW-1185">Reference proteome</keyword>
<dbReference type="Pfam" id="PF00989">
    <property type="entry name" value="PAS"/>
    <property type="match status" value="1"/>
</dbReference>
<organism evidence="23 24">
    <name type="scientific">Inhella crocodyli</name>
    <dbReference type="NCBI Taxonomy" id="2499851"/>
    <lineage>
        <taxon>Bacteria</taxon>
        <taxon>Pseudomonadati</taxon>
        <taxon>Pseudomonadota</taxon>
        <taxon>Betaproteobacteria</taxon>
        <taxon>Burkholderiales</taxon>
        <taxon>Sphaerotilaceae</taxon>
        <taxon>Inhella</taxon>
    </lineage>
</organism>
<dbReference type="SMART" id="SM00091">
    <property type="entry name" value="PAS"/>
    <property type="match status" value="5"/>
</dbReference>
<dbReference type="GO" id="GO:0005524">
    <property type="term" value="F:ATP binding"/>
    <property type="evidence" value="ECO:0007669"/>
    <property type="project" value="UniProtKB-KW"/>
</dbReference>
<dbReference type="Pfam" id="PF08448">
    <property type="entry name" value="PAS_4"/>
    <property type="match status" value="1"/>
</dbReference>
<keyword evidence="10" id="KW-0843">Virulence</keyword>
<dbReference type="PROSITE" id="PS50110">
    <property type="entry name" value="RESPONSE_REGULATORY"/>
    <property type="match status" value="2"/>
</dbReference>
<feature type="modified residue" description="Phosphohistidine" evidence="15">
    <location>
        <position position="1719"/>
    </location>
</feature>
<feature type="modified residue" description="4-aspartylphosphate" evidence="16">
    <location>
        <position position="1413"/>
    </location>
</feature>
<dbReference type="RefSeq" id="WP_127680104.1">
    <property type="nucleotide sequence ID" value="NZ_SACM01000001.1"/>
</dbReference>
<feature type="transmembrane region" description="Helical" evidence="17">
    <location>
        <begin position="12"/>
        <end position="36"/>
    </location>
</feature>
<keyword evidence="6" id="KW-0547">Nucleotide-binding</keyword>
<dbReference type="InterPro" id="IPR003661">
    <property type="entry name" value="HisK_dim/P_dom"/>
</dbReference>
<dbReference type="EC" id="2.7.13.3" evidence="2"/>
<dbReference type="OrthoDB" id="5519028at2"/>
<evidence type="ECO:0000313" key="24">
    <source>
        <dbReference type="Proteomes" id="UP000288587"/>
    </source>
</evidence>
<evidence type="ECO:0000256" key="10">
    <source>
        <dbReference type="ARBA" id="ARBA00023026"/>
    </source>
</evidence>
<evidence type="ECO:0000256" key="3">
    <source>
        <dbReference type="ARBA" id="ARBA00022553"/>
    </source>
</evidence>
<keyword evidence="5" id="KW-0732">Signal</keyword>
<dbReference type="Gene3D" id="3.30.565.10">
    <property type="entry name" value="Histidine kinase-like ATPase, C-terminal domain"/>
    <property type="match status" value="1"/>
</dbReference>
<reference evidence="23 24" key="1">
    <citation type="submission" date="2019-01" db="EMBL/GenBank/DDBJ databases">
        <authorList>
            <person name="Chen W.-M."/>
        </authorList>
    </citation>
    <scope>NUCLEOTIDE SEQUENCE [LARGE SCALE GENOMIC DNA]</scope>
    <source>
        <strain evidence="23 24">CCP-18</strain>
    </source>
</reference>
<dbReference type="GO" id="GO:0005886">
    <property type="term" value="C:plasma membrane"/>
    <property type="evidence" value="ECO:0007669"/>
    <property type="project" value="UniProtKB-SubCell"/>
</dbReference>
<dbReference type="PROSITE" id="PS50112">
    <property type="entry name" value="PAS"/>
    <property type="match status" value="2"/>
</dbReference>
<proteinExistence type="predicted"/>
<evidence type="ECO:0000256" key="12">
    <source>
        <dbReference type="ARBA" id="ARBA00064003"/>
    </source>
</evidence>
<dbReference type="CDD" id="cd16922">
    <property type="entry name" value="HATPase_EvgS-ArcB-TorS-like"/>
    <property type="match status" value="1"/>
</dbReference>
<evidence type="ECO:0000256" key="8">
    <source>
        <dbReference type="ARBA" id="ARBA00022840"/>
    </source>
</evidence>
<dbReference type="SMART" id="SM00086">
    <property type="entry name" value="PAC"/>
    <property type="match status" value="4"/>
</dbReference>
<gene>
    <name evidence="23" type="ORF">EOD73_01240</name>
</gene>
<dbReference type="InterPro" id="IPR013655">
    <property type="entry name" value="PAS_fold_3"/>
</dbReference>
<dbReference type="InterPro" id="IPR001789">
    <property type="entry name" value="Sig_transdc_resp-reg_receiver"/>
</dbReference>
<dbReference type="FunFam" id="1.10.287.130:FF:000002">
    <property type="entry name" value="Two-component osmosensing histidine kinase"/>
    <property type="match status" value="1"/>
</dbReference>
<evidence type="ECO:0000256" key="15">
    <source>
        <dbReference type="PROSITE-ProRule" id="PRU00110"/>
    </source>
</evidence>
<sequence length="1786" mass="193185">MLERGSHRRTRGAVPWVPLGALAVLVLGLSLTAWGVASILRAAVAHGELAWTAFADNVATDIGHRLRVPQHALDTVVAMSSGQSVADRAALQRLQVARPLASHYPGVQALGLLAVQGAEAWVATQPAREGRSWREAVDDALRAGRQPYVVREVEPFAKQGGLWGRDWSGDPAAADTVRRAIATGEALLGYVPARDAAQPDGVPLLFLAAPLQATGGTRDLGIAVFTVPELLREVPVTLQGAAVLSLWDEGAEAGARPLYTAAGAEEVAGREPLYRATQALSFGGRILALRMHSTPLFEQEHAGHDLALATGAAGVLVSLMLAGAVLRGGRVREAARLATRRLAAELAQMEQVAEASREGMLGLDRRGVVRWCNASALGLLGLPREALIGRSSGSLLAGPGGGADALVAWETALREGRSLSQEQGLQGLDGGTRAVQRQLVPLHGADGEVVGFVDYLHDLTALKATQASLAMAVQEVQGLWQAVQAHALVTVTDLTGRITEVNEAFCRVSGFDREELIGQLHSVVSSGVHPVEFWRDMWTVIQAGHPWRGDVCNRTKAGGTFWVDSLVAPIAGLDGRPQRFVCIRFVNTAAKALTAKVEQERQMLANVLAASDAGTWEIQLRTQQVQINERWAAMLGQTVDALQPFSMDSWQAMVHPVDLPALNAAVAAHLQGRSAHYECEFRLRHADPDRWVWVHARGLVVERDERGQPLVFAGVHTDVTARRHAEEAQRSNQLLLTRIEHLAGVGGWELDLRSGRSHWSTEALRLLALDATREWRIEDILALMPEADRGRQSAAIQVALSSSEGWDLEVELGLHDGRRVWMRSVGEAEYDDSGPVRLVGALADITERRQLEADSKRTLELLRTVLDSLPCGVSAVGPDLAIVAYNQQLQKLLDIPPSLLQGDKPANFEDVVRFNAYRGEYGELADMEAEVAFRMNRARHPQARRYERVRPTGQVLEVQSEPMAGGGFVTVYNDITARRQAEAKVLRAEALLRGAIDTVNEAFVLFDPQDRLVMCNDKYRQLYALSADLMVPGVRFEDLIRGGLARGQYADAAGREEEWLAQRMAAHRTANTDSVQHLSDGRWVRIVESRMPDGHTVGFRVDITDLVQARQEAESAAKAKGLFVANMSHEIRTPMNAILGMLELLQRTALTPQQRDYADKTQGAARSLLGLLNDILDFSKVEAGKMVLDPQPFAVDSLLQDLSVILAVSASHKPVELLFDIDPQLPPRLVADAPRLQQVLINLAGNAVKFTERGNVVLQMRRLGESDGAVDVEVAVQDSGIGIAPEHQAQIFQGFTQAEASTSRRFGGTGLGLAISQRLVQLMGGQLQLHSELGKGSRFSFVLRLPRAEGEVSAAPALRVLLVDDNALAREVHGVMLRAMGWQVDAVATGEEAVARALAAEGSDSPYQLVLVDWLMPGLDGWQVVQRLRAGLKAQARPKIVMLTGQGRDALQQRSADEQSALDGFLVKPITGPMVATLAQQLLQAPATAGPAPAPPPARVQRLEGLRILLAEDNPINQRVASELLGAEGAEITVAADGRLAVDLLRAGADQFDVVLMDMQMPVMDGLMATRCIRQELQLTQLPIVAMTANAAASDREQCLAAGMNAHVGKPFDLTQLVQLLVDLVPRSARSPGPPSAPDPMAAMRQRQAAAEALVDDARQAEARAQGLGLREALGRMMGKTELFHRMVLSYAASAGSLVDRVRRHREAGDLDEAVQAFHGFKGLSATLGAVRVAEWAAQGEAWARARQWPSDEWLDDLGVEIGRTCTALRSHSEALLSPSRPASVD</sequence>
<dbReference type="Pfam" id="PF12860">
    <property type="entry name" value="PAS_7"/>
    <property type="match status" value="2"/>
</dbReference>
<evidence type="ECO:0000256" key="6">
    <source>
        <dbReference type="ARBA" id="ARBA00022741"/>
    </source>
</evidence>
<dbReference type="PANTHER" id="PTHR45339">
    <property type="entry name" value="HYBRID SIGNAL TRANSDUCTION HISTIDINE KINASE J"/>
    <property type="match status" value="1"/>
</dbReference>
<name>A0A3S2UXV0_9BURK</name>
<dbReference type="SUPFAM" id="SSF55874">
    <property type="entry name" value="ATPase domain of HSP90 chaperone/DNA topoisomerase II/histidine kinase"/>
    <property type="match status" value="1"/>
</dbReference>
<keyword evidence="17" id="KW-1133">Transmembrane helix</keyword>
<dbReference type="InterPro" id="IPR013767">
    <property type="entry name" value="PAS_fold"/>
</dbReference>
<dbReference type="InterPro" id="IPR036097">
    <property type="entry name" value="HisK_dim/P_sf"/>
</dbReference>
<dbReference type="EMBL" id="SACM01000001">
    <property type="protein sequence ID" value="RVT87681.1"/>
    <property type="molecule type" value="Genomic_DNA"/>
</dbReference>
<keyword evidence="8" id="KW-0067">ATP-binding</keyword>
<dbReference type="Pfam" id="PF01627">
    <property type="entry name" value="Hpt"/>
    <property type="match status" value="1"/>
</dbReference>
<dbReference type="InterPro" id="IPR036641">
    <property type="entry name" value="HPT_dom_sf"/>
</dbReference>
<evidence type="ECO:0000256" key="17">
    <source>
        <dbReference type="SAM" id="Phobius"/>
    </source>
</evidence>
<dbReference type="PROSITE" id="PS50109">
    <property type="entry name" value="HIS_KIN"/>
    <property type="match status" value="1"/>
</dbReference>
<dbReference type="InterPro" id="IPR035965">
    <property type="entry name" value="PAS-like_dom_sf"/>
</dbReference>
<dbReference type="InterPro" id="IPR000014">
    <property type="entry name" value="PAS"/>
</dbReference>
<evidence type="ECO:0000256" key="2">
    <source>
        <dbReference type="ARBA" id="ARBA00012438"/>
    </source>
</evidence>
<dbReference type="Pfam" id="PF08447">
    <property type="entry name" value="PAS_3"/>
    <property type="match status" value="1"/>
</dbReference>
<dbReference type="GO" id="GO:0000155">
    <property type="term" value="F:phosphorelay sensor kinase activity"/>
    <property type="evidence" value="ECO:0007669"/>
    <property type="project" value="InterPro"/>
</dbReference>
<evidence type="ECO:0000256" key="11">
    <source>
        <dbReference type="ARBA" id="ARBA00058004"/>
    </source>
</evidence>
<dbReference type="SMART" id="SM00448">
    <property type="entry name" value="REC"/>
    <property type="match status" value="2"/>
</dbReference>
<feature type="domain" description="HPt" evidence="22">
    <location>
        <begin position="1680"/>
        <end position="1776"/>
    </location>
</feature>
<evidence type="ECO:0000256" key="4">
    <source>
        <dbReference type="ARBA" id="ARBA00022679"/>
    </source>
</evidence>
<feature type="domain" description="Response regulatory" evidence="19">
    <location>
        <begin position="1359"/>
        <end position="1483"/>
    </location>
</feature>
<dbReference type="Pfam" id="PF00512">
    <property type="entry name" value="HisKA"/>
    <property type="match status" value="1"/>
</dbReference>
<dbReference type="CDD" id="cd17546">
    <property type="entry name" value="REC_hyHK_CKI1_RcsC-like"/>
    <property type="match status" value="2"/>
</dbReference>
<comment type="catalytic activity">
    <reaction evidence="1">
        <text>ATP + protein L-histidine = ADP + protein N-phospho-L-histidine.</text>
        <dbReference type="EC" id="2.7.13.3"/>
    </reaction>
</comment>
<dbReference type="InterPro" id="IPR008207">
    <property type="entry name" value="Sig_transdc_His_kin_Hpt_dom"/>
</dbReference>
<feature type="domain" description="Histidine kinase" evidence="18">
    <location>
        <begin position="1126"/>
        <end position="1347"/>
    </location>
</feature>
<dbReference type="Gene3D" id="3.40.50.2300">
    <property type="match status" value="2"/>
</dbReference>
<dbReference type="NCBIfam" id="TIGR00229">
    <property type="entry name" value="sensory_box"/>
    <property type="match status" value="3"/>
</dbReference>
<dbReference type="InterPro" id="IPR001610">
    <property type="entry name" value="PAC"/>
</dbReference>
<feature type="domain" description="PAS" evidence="20">
    <location>
        <begin position="489"/>
        <end position="530"/>
    </location>
</feature>
<feature type="domain" description="PAC" evidence="21">
    <location>
        <begin position="677"/>
        <end position="731"/>
    </location>
</feature>
<dbReference type="PRINTS" id="PR00344">
    <property type="entry name" value="BCTRLSENSOR"/>
</dbReference>
<dbReference type="InterPro" id="IPR000700">
    <property type="entry name" value="PAS-assoc_C"/>
</dbReference>
<evidence type="ECO:0000313" key="23">
    <source>
        <dbReference type="EMBL" id="RVT87681.1"/>
    </source>
</evidence>
<comment type="caution">
    <text evidence="23">The sequence shown here is derived from an EMBL/GenBank/DDBJ whole genome shotgun (WGS) entry which is preliminary data.</text>
</comment>
<keyword evidence="17" id="KW-0472">Membrane</keyword>
<keyword evidence="7" id="KW-0418">Kinase</keyword>
<feature type="domain" description="Response regulatory" evidence="19">
    <location>
        <begin position="1507"/>
        <end position="1625"/>
    </location>
</feature>
<dbReference type="Pfam" id="PF00072">
    <property type="entry name" value="Response_reg"/>
    <property type="match status" value="2"/>
</dbReference>
<dbReference type="PANTHER" id="PTHR45339:SF5">
    <property type="entry name" value="HISTIDINE KINASE"/>
    <property type="match status" value="1"/>
</dbReference>
<dbReference type="Pfam" id="PF02518">
    <property type="entry name" value="HATPase_c"/>
    <property type="match status" value="1"/>
</dbReference>
<feature type="domain" description="PAC" evidence="21">
    <location>
        <begin position="419"/>
        <end position="471"/>
    </location>
</feature>
<dbReference type="PROSITE" id="PS50894">
    <property type="entry name" value="HPT"/>
    <property type="match status" value="1"/>
</dbReference>
<evidence type="ECO:0000256" key="14">
    <source>
        <dbReference type="ARBA" id="ARBA00070152"/>
    </source>
</evidence>
<dbReference type="CDD" id="cd00082">
    <property type="entry name" value="HisKA"/>
    <property type="match status" value="1"/>
</dbReference>
<dbReference type="SUPFAM" id="SSF55785">
    <property type="entry name" value="PYP-like sensor domain (PAS domain)"/>
    <property type="match status" value="6"/>
</dbReference>
<dbReference type="InterPro" id="IPR005467">
    <property type="entry name" value="His_kinase_dom"/>
</dbReference>
<evidence type="ECO:0000259" key="20">
    <source>
        <dbReference type="PROSITE" id="PS50112"/>
    </source>
</evidence>
<evidence type="ECO:0000256" key="7">
    <source>
        <dbReference type="ARBA" id="ARBA00022777"/>
    </source>
</evidence>
<feature type="domain" description="PAC" evidence="21">
    <location>
        <begin position="806"/>
        <end position="857"/>
    </location>
</feature>
<evidence type="ECO:0000259" key="22">
    <source>
        <dbReference type="PROSITE" id="PS50894"/>
    </source>
</evidence>
<dbReference type="Gene3D" id="3.30.450.20">
    <property type="entry name" value="PAS domain"/>
    <property type="match status" value="6"/>
</dbReference>
<dbReference type="Gene3D" id="2.10.70.100">
    <property type="match status" value="1"/>
</dbReference>
<dbReference type="CDD" id="cd00130">
    <property type="entry name" value="PAS"/>
    <property type="match status" value="4"/>
</dbReference>
<dbReference type="InterPro" id="IPR013656">
    <property type="entry name" value="PAS_4"/>
</dbReference>
<dbReference type="InterPro" id="IPR036890">
    <property type="entry name" value="HATPase_C_sf"/>
</dbReference>
<dbReference type="Gene3D" id="1.20.120.160">
    <property type="entry name" value="HPT domain"/>
    <property type="match status" value="1"/>
</dbReference>
<keyword evidence="3 16" id="KW-0597">Phosphoprotein</keyword>
<evidence type="ECO:0000259" key="19">
    <source>
        <dbReference type="PROSITE" id="PS50110"/>
    </source>
</evidence>
<keyword evidence="17" id="KW-0812">Transmembrane</keyword>
<dbReference type="GO" id="GO:0006355">
    <property type="term" value="P:regulation of DNA-templated transcription"/>
    <property type="evidence" value="ECO:0007669"/>
    <property type="project" value="InterPro"/>
</dbReference>
<comment type="subunit">
    <text evidence="12">At low DSF concentrations, interacts with RpfF.</text>
</comment>
<dbReference type="SMART" id="SM00073">
    <property type="entry name" value="HPT"/>
    <property type="match status" value="1"/>
</dbReference>
<evidence type="ECO:0000256" key="1">
    <source>
        <dbReference type="ARBA" id="ARBA00000085"/>
    </source>
</evidence>
<evidence type="ECO:0000256" key="13">
    <source>
        <dbReference type="ARBA" id="ARBA00068150"/>
    </source>
</evidence>
<evidence type="ECO:0000256" key="16">
    <source>
        <dbReference type="PROSITE-ProRule" id="PRU00169"/>
    </source>
</evidence>
<feature type="modified residue" description="4-aspartylphosphate" evidence="16">
    <location>
        <position position="1558"/>
    </location>
</feature>
<dbReference type="FunFam" id="3.30.565.10:FF:000010">
    <property type="entry name" value="Sensor histidine kinase RcsC"/>
    <property type="match status" value="1"/>
</dbReference>
<evidence type="ECO:0000259" key="21">
    <source>
        <dbReference type="PROSITE" id="PS50113"/>
    </source>
</evidence>
<dbReference type="SMART" id="SM00388">
    <property type="entry name" value="HisKA"/>
    <property type="match status" value="1"/>
</dbReference>
<dbReference type="PROSITE" id="PS50113">
    <property type="entry name" value="PAC"/>
    <property type="match status" value="3"/>
</dbReference>
<keyword evidence="9" id="KW-0902">Two-component regulatory system</keyword>
<feature type="domain" description="PAS" evidence="20">
    <location>
        <begin position="345"/>
        <end position="391"/>
    </location>
</feature>
<evidence type="ECO:0000256" key="5">
    <source>
        <dbReference type="ARBA" id="ARBA00022729"/>
    </source>
</evidence>
<dbReference type="Gene3D" id="1.10.287.130">
    <property type="match status" value="1"/>
</dbReference>
<comment type="function">
    <text evidence="11">Member of the two-component regulatory system BvgS/BvgA. Phosphorylates BvgA via a four-step phosphorelay in response to environmental signals.</text>
</comment>
<evidence type="ECO:0000256" key="9">
    <source>
        <dbReference type="ARBA" id="ARBA00023012"/>
    </source>
</evidence>
<dbReference type="InterPro" id="IPR011006">
    <property type="entry name" value="CheY-like_superfamily"/>
</dbReference>
<protein>
    <recommendedName>
        <fullName evidence="13">Sensory/regulatory protein RpfC</fullName>
        <ecNumber evidence="2">2.7.13.3</ecNumber>
    </recommendedName>
    <alternativeName>
        <fullName evidence="14">Virulence sensor protein BvgS</fullName>
    </alternativeName>
</protein>
<dbReference type="Proteomes" id="UP000288587">
    <property type="component" value="Unassembled WGS sequence"/>
</dbReference>
<evidence type="ECO:0000259" key="18">
    <source>
        <dbReference type="PROSITE" id="PS50109"/>
    </source>
</evidence>
<dbReference type="SUPFAM" id="SSF47384">
    <property type="entry name" value="Homodimeric domain of signal transducing histidine kinase"/>
    <property type="match status" value="1"/>
</dbReference>